<dbReference type="EMBL" id="CP151632">
    <property type="protein sequence ID" value="WZO35608.1"/>
    <property type="molecule type" value="Genomic_DNA"/>
</dbReference>
<evidence type="ECO:0000256" key="1">
    <source>
        <dbReference type="ARBA" id="ARBA00004651"/>
    </source>
</evidence>
<dbReference type="GO" id="GO:0005524">
    <property type="term" value="F:ATP binding"/>
    <property type="evidence" value="ECO:0007669"/>
    <property type="project" value="UniProtKB-KW"/>
</dbReference>
<dbReference type="FunFam" id="3.40.50.300:FF:000527">
    <property type="entry name" value="Tyrosine-protein kinase etk"/>
    <property type="match status" value="1"/>
</dbReference>
<dbReference type="Pfam" id="PF02706">
    <property type="entry name" value="Wzz"/>
    <property type="match status" value="1"/>
</dbReference>
<dbReference type="GO" id="GO:0005886">
    <property type="term" value="C:plasma membrane"/>
    <property type="evidence" value="ECO:0007669"/>
    <property type="project" value="UniProtKB-SubCell"/>
</dbReference>
<keyword evidence="13" id="KW-0829">Tyrosine-protein kinase</keyword>
<organism evidence="18">
    <name type="scientific">Microbacterium sp. LWS13-1.2</name>
    <dbReference type="NCBI Taxonomy" id="3135264"/>
    <lineage>
        <taxon>Bacteria</taxon>
        <taxon>Bacillati</taxon>
        <taxon>Actinomycetota</taxon>
        <taxon>Actinomycetes</taxon>
        <taxon>Micrococcales</taxon>
        <taxon>Microbacteriaceae</taxon>
        <taxon>Microbacterium</taxon>
    </lineage>
</organism>
<reference evidence="18" key="1">
    <citation type="submission" date="2024-04" db="EMBL/GenBank/DDBJ databases">
        <authorList>
            <person name="Roder T."/>
            <person name="Oberhansli S."/>
            <person name="Kreuzer M."/>
        </authorList>
    </citation>
    <scope>NUCLEOTIDE SEQUENCE</scope>
    <source>
        <strain evidence="18">LWS13-1.2</strain>
    </source>
</reference>
<protein>
    <recommendedName>
        <fullName evidence="4">non-specific protein-tyrosine kinase</fullName>
        <ecNumber evidence="4">2.7.10.2</ecNumber>
    </recommendedName>
</protein>
<comment type="similarity">
    <text evidence="2">Belongs to the CpsC/CapA family.</text>
</comment>
<evidence type="ECO:0000256" key="13">
    <source>
        <dbReference type="ARBA" id="ARBA00023137"/>
    </source>
</evidence>
<keyword evidence="5" id="KW-1003">Cell membrane</keyword>
<dbReference type="Pfam" id="PF10609">
    <property type="entry name" value="ParA"/>
    <property type="match status" value="1"/>
</dbReference>
<name>A0AAU6SFI6_9MICO</name>
<keyword evidence="9" id="KW-0418">Kinase</keyword>
<evidence type="ECO:0000313" key="18">
    <source>
        <dbReference type="EMBL" id="WZO35608.1"/>
    </source>
</evidence>
<evidence type="ECO:0000256" key="3">
    <source>
        <dbReference type="ARBA" id="ARBA00007316"/>
    </source>
</evidence>
<dbReference type="NCBIfam" id="TIGR01007">
    <property type="entry name" value="eps_fam"/>
    <property type="match status" value="1"/>
</dbReference>
<feature type="compositionally biased region" description="Basic residues" evidence="15">
    <location>
        <begin position="458"/>
        <end position="467"/>
    </location>
</feature>
<keyword evidence="11 16" id="KW-1133">Transmembrane helix</keyword>
<evidence type="ECO:0000256" key="14">
    <source>
        <dbReference type="ARBA" id="ARBA00051245"/>
    </source>
</evidence>
<proteinExistence type="inferred from homology"/>
<gene>
    <name evidence="18" type="ORF">MRBLWS13_003312</name>
</gene>
<feature type="region of interest" description="Disordered" evidence="15">
    <location>
        <begin position="458"/>
        <end position="563"/>
    </location>
</feature>
<dbReference type="InterPro" id="IPR050445">
    <property type="entry name" value="Bact_polysacc_biosynth/exp"/>
</dbReference>
<evidence type="ECO:0000259" key="17">
    <source>
        <dbReference type="Pfam" id="PF02706"/>
    </source>
</evidence>
<dbReference type="InterPro" id="IPR005702">
    <property type="entry name" value="Wzc-like_C"/>
</dbReference>
<dbReference type="PANTHER" id="PTHR32309:SF13">
    <property type="entry name" value="FERRIC ENTEROBACTIN TRANSPORT PROTEIN FEPE"/>
    <property type="match status" value="1"/>
</dbReference>
<dbReference type="Gene3D" id="3.40.50.300">
    <property type="entry name" value="P-loop containing nucleotide triphosphate hydrolases"/>
    <property type="match status" value="1"/>
</dbReference>
<dbReference type="AlphaFoldDB" id="A0AAU6SFI6"/>
<accession>A0AAU6SFI6</accession>
<comment type="similarity">
    <text evidence="3">Belongs to the CpsD/CapB family.</text>
</comment>
<evidence type="ECO:0000256" key="12">
    <source>
        <dbReference type="ARBA" id="ARBA00023136"/>
    </source>
</evidence>
<dbReference type="GO" id="GO:0042802">
    <property type="term" value="F:identical protein binding"/>
    <property type="evidence" value="ECO:0007669"/>
    <property type="project" value="UniProtKB-ARBA"/>
</dbReference>
<dbReference type="GO" id="GO:0004715">
    <property type="term" value="F:non-membrane spanning protein tyrosine kinase activity"/>
    <property type="evidence" value="ECO:0007669"/>
    <property type="project" value="UniProtKB-EC"/>
</dbReference>
<dbReference type="PANTHER" id="PTHR32309">
    <property type="entry name" value="TYROSINE-PROTEIN KINASE"/>
    <property type="match status" value="1"/>
</dbReference>
<keyword evidence="6 18" id="KW-0808">Transferase</keyword>
<evidence type="ECO:0000256" key="8">
    <source>
        <dbReference type="ARBA" id="ARBA00022741"/>
    </source>
</evidence>
<evidence type="ECO:0000256" key="6">
    <source>
        <dbReference type="ARBA" id="ARBA00022679"/>
    </source>
</evidence>
<dbReference type="CDD" id="cd05387">
    <property type="entry name" value="BY-kinase"/>
    <property type="match status" value="1"/>
</dbReference>
<dbReference type="InterPro" id="IPR003856">
    <property type="entry name" value="LPS_length_determ_N"/>
</dbReference>
<dbReference type="EC" id="2.7.10.2" evidence="4"/>
<evidence type="ECO:0000256" key="10">
    <source>
        <dbReference type="ARBA" id="ARBA00022840"/>
    </source>
</evidence>
<dbReference type="InterPro" id="IPR033756">
    <property type="entry name" value="YlxH/NBP35"/>
</dbReference>
<evidence type="ECO:0000256" key="4">
    <source>
        <dbReference type="ARBA" id="ARBA00011903"/>
    </source>
</evidence>
<keyword evidence="7 16" id="KW-0812">Transmembrane</keyword>
<feature type="compositionally biased region" description="Low complexity" evidence="15">
    <location>
        <begin position="468"/>
        <end position="525"/>
    </location>
</feature>
<feature type="domain" description="Polysaccharide chain length determinant N-terminal" evidence="17">
    <location>
        <begin position="2"/>
        <end position="89"/>
    </location>
</feature>
<evidence type="ECO:0000256" key="5">
    <source>
        <dbReference type="ARBA" id="ARBA00022475"/>
    </source>
</evidence>
<sequence length="563" mass="58802">MELTDYIRILRKNWVIIVVATLVGIGIAAAWSLTRTPQYEAQSTVFVSTQSGSTIQDLQQGSNFTQSRVQTYTNLVTTPIVMNPVIAELELGTTANDLGARVEASAALNTTLITITVTDTDPVRAAETANALAMSLTAVVEQLETPNGTDTSPVSLERVKDALPPLEPSSPNVPLNLALGALVGLALGIGVAVLRAVLDTRIRTPRDVEQVSDRPIIGAIAFDPRAKERPLIVHADPLSPRAESFRSMRTNLQFLENEGRASFVITSSVPSEGKSTTAINLAIALADAGKRVALLDTDLRKPKVAEYLGIEGGAGLTDVLIGRARLSDVMLPWGNRSLYVLPAGKIPPNPSELLGSKSMRQLLEALERDVDIVLCDAPPLLPVTDASILAKQTNGAILIVSAGHTNRHQLSGAIDALQTAGAHIAGIAMTMVPTRGPDSYAYGYGYGSYGYVDAAPAKKTKRTKPPKTAKSAKSAPAGSPAATFAPAQPSAAQPAAAPARQAPAAARPAPQAAPAVSAPVRSMPATPLEESRATPQNGGLTIDDIVRQAGGSSSAPGRNDPLP</sequence>
<dbReference type="SUPFAM" id="SSF52540">
    <property type="entry name" value="P-loop containing nucleoside triphosphate hydrolases"/>
    <property type="match status" value="1"/>
</dbReference>
<comment type="catalytic activity">
    <reaction evidence="14">
        <text>L-tyrosyl-[protein] + ATP = O-phospho-L-tyrosyl-[protein] + ADP + H(+)</text>
        <dbReference type="Rhea" id="RHEA:10596"/>
        <dbReference type="Rhea" id="RHEA-COMP:10136"/>
        <dbReference type="Rhea" id="RHEA-COMP:20101"/>
        <dbReference type="ChEBI" id="CHEBI:15378"/>
        <dbReference type="ChEBI" id="CHEBI:30616"/>
        <dbReference type="ChEBI" id="CHEBI:46858"/>
        <dbReference type="ChEBI" id="CHEBI:61978"/>
        <dbReference type="ChEBI" id="CHEBI:456216"/>
        <dbReference type="EC" id="2.7.10.2"/>
    </reaction>
</comment>
<evidence type="ECO:0000256" key="11">
    <source>
        <dbReference type="ARBA" id="ARBA00022989"/>
    </source>
</evidence>
<keyword evidence="8" id="KW-0547">Nucleotide-binding</keyword>
<keyword evidence="10" id="KW-0067">ATP-binding</keyword>
<evidence type="ECO:0000256" key="16">
    <source>
        <dbReference type="SAM" id="Phobius"/>
    </source>
</evidence>
<dbReference type="InterPro" id="IPR027417">
    <property type="entry name" value="P-loop_NTPase"/>
</dbReference>
<evidence type="ECO:0000256" key="7">
    <source>
        <dbReference type="ARBA" id="ARBA00022692"/>
    </source>
</evidence>
<evidence type="ECO:0000256" key="15">
    <source>
        <dbReference type="SAM" id="MobiDB-lite"/>
    </source>
</evidence>
<evidence type="ECO:0000256" key="9">
    <source>
        <dbReference type="ARBA" id="ARBA00022777"/>
    </source>
</evidence>
<keyword evidence="12 16" id="KW-0472">Membrane</keyword>
<comment type="subcellular location">
    <subcellularLocation>
        <location evidence="1">Cell membrane</location>
        <topology evidence="1">Multi-pass membrane protein</topology>
    </subcellularLocation>
</comment>
<evidence type="ECO:0000256" key="2">
    <source>
        <dbReference type="ARBA" id="ARBA00006683"/>
    </source>
</evidence>
<dbReference type="RefSeq" id="WP_349426430.1">
    <property type="nucleotide sequence ID" value="NZ_CP151632.1"/>
</dbReference>
<feature type="transmembrane region" description="Helical" evidence="16">
    <location>
        <begin position="12"/>
        <end position="33"/>
    </location>
</feature>